<evidence type="ECO:0000313" key="2">
    <source>
        <dbReference type="Proteomes" id="UP000220353"/>
    </source>
</evidence>
<protein>
    <submittedName>
        <fullName evidence="1">Uncharacterized protein</fullName>
    </submittedName>
</protein>
<dbReference type="EMBL" id="NWTC01000044">
    <property type="protein sequence ID" value="PDT44048.1"/>
    <property type="molecule type" value="Genomic_DNA"/>
</dbReference>
<gene>
    <name evidence="1" type="ORF">CO661_31375</name>
</gene>
<reference evidence="1 2" key="1">
    <citation type="submission" date="2017-09" db="EMBL/GenBank/DDBJ databases">
        <title>Comparative genomics of rhizobia isolated from Phaseolus vulgaris in China.</title>
        <authorList>
            <person name="Tong W."/>
        </authorList>
    </citation>
    <scope>NUCLEOTIDE SEQUENCE [LARGE SCALE GENOMIC DNA]</scope>
    <source>
        <strain evidence="1 2">PCH1</strain>
    </source>
</reference>
<feature type="non-terminal residue" evidence="1">
    <location>
        <position position="1"/>
    </location>
</feature>
<name>A0A2A6LNV8_RHIFR</name>
<evidence type="ECO:0000313" key="1">
    <source>
        <dbReference type="EMBL" id="PDT44048.1"/>
    </source>
</evidence>
<dbReference type="RefSeq" id="WP_210421565.1">
    <property type="nucleotide sequence ID" value="NZ_NWTC01000044.1"/>
</dbReference>
<comment type="caution">
    <text evidence="1">The sequence shown here is derived from an EMBL/GenBank/DDBJ whole genome shotgun (WGS) entry which is preliminary data.</text>
</comment>
<sequence>EASQHAFESSPQKIELFMIEPTKTLALDVEVTSGRNANPSKLSREVKTTLFTRSAQRSCSGRAAA</sequence>
<organism evidence="1 2">
    <name type="scientific">Rhizobium fredii</name>
    <name type="common">Sinorhizobium fredii</name>
    <dbReference type="NCBI Taxonomy" id="380"/>
    <lineage>
        <taxon>Bacteria</taxon>
        <taxon>Pseudomonadati</taxon>
        <taxon>Pseudomonadota</taxon>
        <taxon>Alphaproteobacteria</taxon>
        <taxon>Hyphomicrobiales</taxon>
        <taxon>Rhizobiaceae</taxon>
        <taxon>Sinorhizobium/Ensifer group</taxon>
        <taxon>Sinorhizobium</taxon>
    </lineage>
</organism>
<dbReference type="Proteomes" id="UP000220353">
    <property type="component" value="Unassembled WGS sequence"/>
</dbReference>
<dbReference type="AlphaFoldDB" id="A0A2A6LNV8"/>
<proteinExistence type="predicted"/>
<accession>A0A2A6LNV8</accession>